<dbReference type="SUPFAM" id="SSF103473">
    <property type="entry name" value="MFS general substrate transporter"/>
    <property type="match status" value="1"/>
</dbReference>
<sequence>MFETTDSVPTLAECLTLETVAAWDILHSHHTAEWVPANPRTVLAATCLLDTSMSERAMRVFLYNQAGTLEKKSELLGIWQPRQVEVAMGSLRYYKAGYVESRADFGAGDVEDVGEELPSTLLLYAWLENGEKRIYRFRASGSAHQGGFQPDEPSHSLSGFSWTCGARRFENKQLEWSKQLERQLVRESDPGRGDCNGPGLTERWSEKLNLAKSTSSQWMEEALSSCDEGKTEMLLDKERWWQQGGFMQQMFRNLLQLCRNFELFNACPRERRRGAGKLLTRPDVSGDTSLLALVQLMFDRTNRRVEEVQNIGKWVVDYLVRRDGIREATKLLCSPSGGSLPADFRYVNAETEAPLAEALVAMGSWPAKLSRAAVSPITGQPMWVKLPPSSSWDPNLNEAWLFHGTRPIAAERITQNDFQIDLAGSSTGTLYGRGIYLVAHLSCSGEAAVQRRGVSWICPRSCLQGRFDSVLGDRKACRGTFREFAVFDEDAVLPQDYALHIDAKDAPRSMVYMVILMDTLNFGIVFPLLPSIAETFGADATQVGSLATAYSVAQVLFTPILGKASDRFGRRPVLLIAVFGTMLSAAVTGLAWNFYILLLARAVNGASGGTAGIANAYIADVTTPEEKAVYISYLSAANSIGIILGPALGGVLSHLGFSVACYASTALSAVNLIAALAFLTESRVPLARGAAVALNPNGAMQTGGEENSGRPLISHGAPSIPWSAGLLYGAGFLFMLGFAAFESVTGYFLMDVYFHGNATKSGQFYGMIFVIAGFTMFLVAVFVYKPLLKVAGERGIVCIGLFFRTAGFLGMAHSPTPLLFGIYTSIQVGGSNLIMPTTSAMLTTLCSKEIYGRALGYQQAFQAVARVFAPIIFGYMYDNVDHYISFYVCAISGVFAAGLILAVPKAGYSATTTFEDVVANVETLQRQQSMPPSLDNTPLHGQLVRQVSGGFEAGSARTPTRFSRQGSETLCTA</sequence>
<dbReference type="GO" id="GO:0016020">
    <property type="term" value="C:membrane"/>
    <property type="evidence" value="ECO:0007669"/>
    <property type="project" value="UniProtKB-SubCell"/>
</dbReference>
<feature type="transmembrane region" description="Helical" evidence="7">
    <location>
        <begin position="726"/>
        <end position="750"/>
    </location>
</feature>
<dbReference type="Pfam" id="PF07690">
    <property type="entry name" value="MFS_1"/>
    <property type="match status" value="1"/>
</dbReference>
<keyword evidence="4 7" id="KW-1133">Transmembrane helix</keyword>
<dbReference type="InterPro" id="IPR005829">
    <property type="entry name" value="Sugar_transporter_CS"/>
</dbReference>
<reference evidence="9" key="1">
    <citation type="submission" date="2021-02" db="EMBL/GenBank/DDBJ databases">
        <authorList>
            <person name="Dougan E. K."/>
            <person name="Rhodes N."/>
            <person name="Thang M."/>
            <person name="Chan C."/>
        </authorList>
    </citation>
    <scope>NUCLEOTIDE SEQUENCE</scope>
</reference>
<evidence type="ECO:0000259" key="8">
    <source>
        <dbReference type="PROSITE" id="PS50850"/>
    </source>
</evidence>
<dbReference type="PANTHER" id="PTHR23504">
    <property type="entry name" value="MAJOR FACILITATOR SUPERFAMILY DOMAIN-CONTAINING PROTEIN 10"/>
    <property type="match status" value="1"/>
</dbReference>
<evidence type="ECO:0000313" key="9">
    <source>
        <dbReference type="EMBL" id="CAE8741376.1"/>
    </source>
</evidence>
<accession>A0A813M1W0</accession>
<dbReference type="EMBL" id="CAJNNW010037377">
    <property type="protein sequence ID" value="CAE8741376.1"/>
    <property type="molecule type" value="Genomic_DNA"/>
</dbReference>
<feature type="transmembrane region" description="Helical" evidence="7">
    <location>
        <begin position="883"/>
        <end position="903"/>
    </location>
</feature>
<dbReference type="PRINTS" id="PR01035">
    <property type="entry name" value="TCRTETA"/>
</dbReference>
<evidence type="ECO:0000256" key="2">
    <source>
        <dbReference type="ARBA" id="ARBA00022448"/>
    </source>
</evidence>
<dbReference type="Proteomes" id="UP000626109">
    <property type="component" value="Unassembled WGS sequence"/>
</dbReference>
<gene>
    <name evidence="9" type="ORF">PGLA2088_LOCUS50429</name>
</gene>
<dbReference type="SUPFAM" id="SSF56399">
    <property type="entry name" value="ADP-ribosylation"/>
    <property type="match status" value="1"/>
</dbReference>
<organism evidence="9 10">
    <name type="scientific">Polarella glacialis</name>
    <name type="common">Dinoflagellate</name>
    <dbReference type="NCBI Taxonomy" id="89957"/>
    <lineage>
        <taxon>Eukaryota</taxon>
        <taxon>Sar</taxon>
        <taxon>Alveolata</taxon>
        <taxon>Dinophyceae</taxon>
        <taxon>Suessiales</taxon>
        <taxon>Suessiaceae</taxon>
        <taxon>Polarella</taxon>
    </lineage>
</organism>
<keyword evidence="3 7" id="KW-0812">Transmembrane</keyword>
<dbReference type="InterPro" id="IPR001958">
    <property type="entry name" value="Tet-R_TetA/multi-R_MdtG-like"/>
</dbReference>
<dbReference type="InterPro" id="IPR020846">
    <property type="entry name" value="MFS_dom"/>
</dbReference>
<evidence type="ECO:0000256" key="5">
    <source>
        <dbReference type="ARBA" id="ARBA00023136"/>
    </source>
</evidence>
<keyword evidence="5 7" id="KW-0472">Membrane</keyword>
<feature type="transmembrane region" description="Helical" evidence="7">
    <location>
        <begin position="762"/>
        <end position="784"/>
    </location>
</feature>
<protein>
    <recommendedName>
        <fullName evidence="8">Major facilitator superfamily (MFS) profile domain-containing protein</fullName>
    </recommendedName>
</protein>
<feature type="transmembrane region" description="Helical" evidence="7">
    <location>
        <begin position="573"/>
        <end position="592"/>
    </location>
</feature>
<evidence type="ECO:0000313" key="10">
    <source>
        <dbReference type="Proteomes" id="UP000626109"/>
    </source>
</evidence>
<dbReference type="CDD" id="cd17330">
    <property type="entry name" value="MFS_SLC46_TetA_like"/>
    <property type="match status" value="1"/>
</dbReference>
<dbReference type="PANTHER" id="PTHR23504:SF15">
    <property type="entry name" value="MAJOR FACILITATOR SUPERFAMILY (MFS) PROFILE DOMAIN-CONTAINING PROTEIN"/>
    <property type="match status" value="1"/>
</dbReference>
<feature type="transmembrane region" description="Helical" evidence="7">
    <location>
        <begin position="630"/>
        <end position="649"/>
    </location>
</feature>
<dbReference type="GO" id="GO:0022857">
    <property type="term" value="F:transmembrane transporter activity"/>
    <property type="evidence" value="ECO:0007669"/>
    <property type="project" value="InterPro"/>
</dbReference>
<comment type="subcellular location">
    <subcellularLocation>
        <location evidence="1">Membrane</location>
        <topology evidence="1">Multi-pass membrane protein</topology>
    </subcellularLocation>
</comment>
<feature type="region of interest" description="Disordered" evidence="6">
    <location>
        <begin position="954"/>
        <end position="973"/>
    </location>
</feature>
<evidence type="ECO:0000256" key="4">
    <source>
        <dbReference type="ARBA" id="ARBA00022989"/>
    </source>
</evidence>
<dbReference type="Gene3D" id="1.20.1250.20">
    <property type="entry name" value="MFS general substrate transporter like domains"/>
    <property type="match status" value="1"/>
</dbReference>
<dbReference type="PROSITE" id="PS00216">
    <property type="entry name" value="SUGAR_TRANSPORT_1"/>
    <property type="match status" value="1"/>
</dbReference>
<dbReference type="PROSITE" id="PS50850">
    <property type="entry name" value="MFS"/>
    <property type="match status" value="1"/>
</dbReference>
<keyword evidence="2" id="KW-0813">Transport</keyword>
<feature type="domain" description="Major facilitator superfamily (MFS) profile" evidence="8">
    <location>
        <begin position="507"/>
        <end position="908"/>
    </location>
</feature>
<name>A0A813M1W0_POLGL</name>
<evidence type="ECO:0000256" key="6">
    <source>
        <dbReference type="SAM" id="MobiDB-lite"/>
    </source>
</evidence>
<evidence type="ECO:0000256" key="7">
    <source>
        <dbReference type="SAM" id="Phobius"/>
    </source>
</evidence>
<dbReference type="AlphaFoldDB" id="A0A813M1W0"/>
<feature type="transmembrane region" description="Helical" evidence="7">
    <location>
        <begin position="796"/>
        <end position="814"/>
    </location>
</feature>
<feature type="compositionally biased region" description="Polar residues" evidence="6">
    <location>
        <begin position="957"/>
        <end position="973"/>
    </location>
</feature>
<proteinExistence type="predicted"/>
<dbReference type="InterPro" id="IPR036259">
    <property type="entry name" value="MFS_trans_sf"/>
</dbReference>
<evidence type="ECO:0000256" key="1">
    <source>
        <dbReference type="ARBA" id="ARBA00004141"/>
    </source>
</evidence>
<comment type="caution">
    <text evidence="9">The sequence shown here is derived from an EMBL/GenBank/DDBJ whole genome shotgun (WGS) entry which is preliminary data.</text>
</comment>
<dbReference type="Gene3D" id="3.90.228.10">
    <property type="match status" value="1"/>
</dbReference>
<dbReference type="InterPro" id="IPR011701">
    <property type="entry name" value="MFS"/>
</dbReference>
<feature type="transmembrane region" description="Helical" evidence="7">
    <location>
        <begin position="655"/>
        <end position="679"/>
    </location>
</feature>
<evidence type="ECO:0000256" key="3">
    <source>
        <dbReference type="ARBA" id="ARBA00022692"/>
    </source>
</evidence>